<dbReference type="Proteomes" id="UP000430272">
    <property type="component" value="Unassembled WGS sequence"/>
</dbReference>
<evidence type="ECO:0000259" key="4">
    <source>
        <dbReference type="PROSITE" id="PS50111"/>
    </source>
</evidence>
<keyword evidence="3" id="KW-1133">Transmembrane helix</keyword>
<evidence type="ECO:0000256" key="2">
    <source>
        <dbReference type="PROSITE-ProRule" id="PRU00284"/>
    </source>
</evidence>
<dbReference type="PROSITE" id="PS50111">
    <property type="entry name" value="CHEMOTAXIS_TRANSDUC_2"/>
    <property type="match status" value="1"/>
</dbReference>
<evidence type="ECO:0000313" key="6">
    <source>
        <dbReference type="Proteomes" id="UP000430272"/>
    </source>
</evidence>
<organism evidence="5 6">
    <name type="scientific">Qipengyuania pelagi</name>
    <dbReference type="NCBI Taxonomy" id="994320"/>
    <lineage>
        <taxon>Bacteria</taxon>
        <taxon>Pseudomonadati</taxon>
        <taxon>Pseudomonadota</taxon>
        <taxon>Alphaproteobacteria</taxon>
        <taxon>Sphingomonadales</taxon>
        <taxon>Erythrobacteraceae</taxon>
        <taxon>Qipengyuania</taxon>
    </lineage>
</organism>
<feature type="transmembrane region" description="Helical" evidence="3">
    <location>
        <begin position="85"/>
        <end position="104"/>
    </location>
</feature>
<gene>
    <name evidence="5" type="ORF">GRI47_09350</name>
</gene>
<dbReference type="GO" id="GO:0016020">
    <property type="term" value="C:membrane"/>
    <property type="evidence" value="ECO:0007669"/>
    <property type="project" value="InterPro"/>
</dbReference>
<name>A0A844Y6I4_9SPHN</name>
<keyword evidence="3" id="KW-0472">Membrane</keyword>
<dbReference type="Gene3D" id="6.10.340.10">
    <property type="match status" value="1"/>
</dbReference>
<keyword evidence="1 2" id="KW-0807">Transducer</keyword>
<sequence>MNAYSTFTAPSEHVEEGPVAADISHPRVDSLAQEETALSAWFMRQSLVAQARIASLFTLGGVVSVALVGLLGLNSPAIAAFAPPLILILATTACILGFTALRFIEQRIIAPIEDLSNDLARMAKGEADVRPWHTERADLIGDIARSLEAFRVSREQLDASIAARAQSDAERERDRIDADNLAQSVRQEIVEGLLVRFQSSIGEIVQSVAASSTQLQSTAREMSATLEETTVQTDKVAQSVRDARGGTTAAAAASDEFAMSIGEISRQAASSAELARQASDTAGHADQTVSDLLSSADQIGEIVGLIHSIARRTNLLALNASIEAARSGEAGRGFAVVASEVKELAAQTSRATDSIANQIRAIQDSTGASVSALRTVNDQIKQLESSAVSIASAVDQQTLAGQELARSIDTAARGSEEVADHVDRVRTRTAAHGIAASQVLSSADELQSQANTLRSKLDSFITEIRASEGSRDAA</sequence>
<proteinExistence type="predicted"/>
<dbReference type="PANTHER" id="PTHR32089">
    <property type="entry name" value="METHYL-ACCEPTING CHEMOTAXIS PROTEIN MCPB"/>
    <property type="match status" value="1"/>
</dbReference>
<dbReference type="Pfam" id="PF00015">
    <property type="entry name" value="MCPsignal"/>
    <property type="match status" value="1"/>
</dbReference>
<dbReference type="Gene3D" id="1.10.287.950">
    <property type="entry name" value="Methyl-accepting chemotaxis protein"/>
    <property type="match status" value="1"/>
</dbReference>
<comment type="caution">
    <text evidence="5">The sequence shown here is derived from an EMBL/GenBank/DDBJ whole genome shotgun (WGS) entry which is preliminary data.</text>
</comment>
<dbReference type="SMART" id="SM00283">
    <property type="entry name" value="MA"/>
    <property type="match status" value="1"/>
</dbReference>
<dbReference type="EMBL" id="WTYD01000001">
    <property type="protein sequence ID" value="MXO54210.1"/>
    <property type="molecule type" value="Genomic_DNA"/>
</dbReference>
<dbReference type="InterPro" id="IPR004089">
    <property type="entry name" value="MCPsignal_dom"/>
</dbReference>
<feature type="domain" description="Methyl-accepting transducer" evidence="4">
    <location>
        <begin position="197"/>
        <end position="447"/>
    </location>
</feature>
<protein>
    <submittedName>
        <fullName evidence="5">Methyl-accepting chemotaxis protein</fullName>
    </submittedName>
</protein>
<dbReference type="OrthoDB" id="8482111at2"/>
<accession>A0A844Y6I4</accession>
<dbReference type="AlphaFoldDB" id="A0A844Y6I4"/>
<dbReference type="SUPFAM" id="SSF58104">
    <property type="entry name" value="Methyl-accepting chemotaxis protein (MCP) signaling domain"/>
    <property type="match status" value="1"/>
</dbReference>
<evidence type="ECO:0000256" key="1">
    <source>
        <dbReference type="ARBA" id="ARBA00023224"/>
    </source>
</evidence>
<evidence type="ECO:0000313" key="5">
    <source>
        <dbReference type="EMBL" id="MXO54210.1"/>
    </source>
</evidence>
<feature type="transmembrane region" description="Helical" evidence="3">
    <location>
        <begin position="53"/>
        <end position="73"/>
    </location>
</feature>
<evidence type="ECO:0000256" key="3">
    <source>
        <dbReference type="SAM" id="Phobius"/>
    </source>
</evidence>
<dbReference type="RefSeq" id="WP_160660975.1">
    <property type="nucleotide sequence ID" value="NZ_BAABDV010000001.1"/>
</dbReference>
<dbReference type="PANTHER" id="PTHR32089:SF112">
    <property type="entry name" value="LYSOZYME-LIKE PROTEIN-RELATED"/>
    <property type="match status" value="1"/>
</dbReference>
<keyword evidence="3" id="KW-0812">Transmembrane</keyword>
<reference evidence="5 6" key="1">
    <citation type="submission" date="2019-12" db="EMBL/GenBank/DDBJ databases">
        <title>Genomic-based taxomic classification of the family Erythrobacteraceae.</title>
        <authorList>
            <person name="Xu L."/>
        </authorList>
    </citation>
    <scope>NUCLEOTIDE SEQUENCE [LARGE SCALE GENOMIC DNA]</scope>
    <source>
        <strain evidence="5 6">JCM 17468</strain>
    </source>
</reference>
<keyword evidence="6" id="KW-1185">Reference proteome</keyword>
<dbReference type="GO" id="GO:0007165">
    <property type="term" value="P:signal transduction"/>
    <property type="evidence" value="ECO:0007669"/>
    <property type="project" value="UniProtKB-KW"/>
</dbReference>